<accession>A0A2M7H1L2</accession>
<evidence type="ECO:0000313" key="2">
    <source>
        <dbReference type="EMBL" id="PIW35131.1"/>
    </source>
</evidence>
<comment type="caution">
    <text evidence="2">The sequence shown here is derived from an EMBL/GenBank/DDBJ whole genome shotgun (WGS) entry which is preliminary data.</text>
</comment>
<dbReference type="AlphaFoldDB" id="A0A2M7H1L2"/>
<dbReference type="Gene3D" id="3.90.280.10">
    <property type="entry name" value="PEBP-like"/>
    <property type="match status" value="1"/>
</dbReference>
<dbReference type="EMBL" id="PFGB01000033">
    <property type="protein sequence ID" value="PIW35131.1"/>
    <property type="molecule type" value="Genomic_DNA"/>
</dbReference>
<dbReference type="PANTHER" id="PTHR30289:SF1">
    <property type="entry name" value="PEBP (PHOSPHATIDYLETHANOLAMINE-BINDING PROTEIN) FAMILY PROTEIN"/>
    <property type="match status" value="1"/>
</dbReference>
<sequence>MIITSPTFQHNGLIPFKYTCDGENINPPLEIKEIPQRTKSLALIVDDPDAPMETWIHWVVWNVDPKTTQIPENNVPDKATEGQTSFEKSGYGGPCPPSGTHRYFFKLYSLDTKLNLPSDTPKSGLLEAMANHILAEAELVGLYSRVK</sequence>
<dbReference type="Proteomes" id="UP000230215">
    <property type="component" value="Unassembled WGS sequence"/>
</dbReference>
<evidence type="ECO:0000313" key="3">
    <source>
        <dbReference type="Proteomes" id="UP000230215"/>
    </source>
</evidence>
<dbReference type="SUPFAM" id="SSF49777">
    <property type="entry name" value="PEBP-like"/>
    <property type="match status" value="1"/>
</dbReference>
<dbReference type="NCBIfam" id="TIGR00481">
    <property type="entry name" value="YbhB/YbcL family Raf kinase inhibitor-like protein"/>
    <property type="match status" value="1"/>
</dbReference>
<evidence type="ECO:0000256" key="1">
    <source>
        <dbReference type="SAM" id="MobiDB-lite"/>
    </source>
</evidence>
<dbReference type="Pfam" id="PF01161">
    <property type="entry name" value="PBP"/>
    <property type="match status" value="1"/>
</dbReference>
<reference evidence="3" key="1">
    <citation type="submission" date="2017-09" db="EMBL/GenBank/DDBJ databases">
        <title>Depth-based differentiation of microbial function through sediment-hosted aquifers and enrichment of novel symbionts in the deep terrestrial subsurface.</title>
        <authorList>
            <person name="Probst A.J."/>
            <person name="Ladd B."/>
            <person name="Jarett J.K."/>
            <person name="Geller-Mcgrath D.E."/>
            <person name="Sieber C.M.K."/>
            <person name="Emerson J.B."/>
            <person name="Anantharaman K."/>
            <person name="Thomas B.C."/>
            <person name="Malmstrom R."/>
            <person name="Stieglmeier M."/>
            <person name="Klingl A."/>
            <person name="Woyke T."/>
            <person name="Ryan C.M."/>
            <person name="Banfield J.F."/>
        </authorList>
    </citation>
    <scope>NUCLEOTIDE SEQUENCE [LARGE SCALE GENOMIC DNA]</scope>
</reference>
<dbReference type="PANTHER" id="PTHR30289">
    <property type="entry name" value="UNCHARACTERIZED PROTEIN YBCL-RELATED"/>
    <property type="match status" value="1"/>
</dbReference>
<dbReference type="CDD" id="cd00865">
    <property type="entry name" value="PEBP_bact_arch"/>
    <property type="match status" value="1"/>
</dbReference>
<protein>
    <submittedName>
        <fullName evidence="2">YbhB/YbcL family Raf kinase inhibitor-like protein</fullName>
    </submittedName>
</protein>
<gene>
    <name evidence="2" type="ORF">COW25_00965</name>
</gene>
<proteinExistence type="predicted"/>
<dbReference type="InterPro" id="IPR008914">
    <property type="entry name" value="PEBP"/>
</dbReference>
<dbReference type="InterPro" id="IPR036610">
    <property type="entry name" value="PEBP-like_sf"/>
</dbReference>
<feature type="region of interest" description="Disordered" evidence="1">
    <location>
        <begin position="70"/>
        <end position="92"/>
    </location>
</feature>
<name>A0A2M7H1L2_9BACT</name>
<dbReference type="InterPro" id="IPR005247">
    <property type="entry name" value="YbhB_YbcL/LppC-like"/>
</dbReference>
<organism evidence="2 3">
    <name type="scientific">Candidatus Nealsonbacteria bacterium CG15_BIG_FIL_POST_REV_8_21_14_020_37_12</name>
    <dbReference type="NCBI Taxonomy" id="1974716"/>
    <lineage>
        <taxon>Bacteria</taxon>
        <taxon>Candidatus Nealsoniibacteriota</taxon>
    </lineage>
</organism>